<sequence>MAGDHTPAVVRSVAAAMLALSWVTVSLRVYVRTRLIKAFGSDDWLAVATLAIFTIHSAFVFAGLQFLGEEANPNLVLYNAVEALKWWWAASLPYIVCTVLVKWTFGLFLLRVGSARIYSWTIYVVLAIITLFNFIYLFICIFQCLPVGHFWRQFEGQTGSCISRKTLTNLSYAAAALNTAGDIVLGILPIFLVRNLQLGLRTKISVAGILALGSISCLSTIIRIPYLVTLLSTSDFLAATTPVAILGLVELGLGLIATSMVTWKPLFKMWFKGERPYNYRSKGNPYIRNAGGSEYADRENKMVNRKPDSEEGLAMDDLWHTNGTISRENSIK</sequence>
<dbReference type="Proteomes" id="UP000054321">
    <property type="component" value="Unassembled WGS sequence"/>
</dbReference>
<evidence type="ECO:0000256" key="2">
    <source>
        <dbReference type="ARBA" id="ARBA00022692"/>
    </source>
</evidence>
<evidence type="ECO:0000313" key="8">
    <source>
        <dbReference type="EMBL" id="KIN08942.1"/>
    </source>
</evidence>
<feature type="domain" description="Rhodopsin" evidence="7">
    <location>
        <begin position="27"/>
        <end position="268"/>
    </location>
</feature>
<feature type="transmembrane region" description="Helical" evidence="6">
    <location>
        <begin position="86"/>
        <end position="110"/>
    </location>
</feature>
<evidence type="ECO:0000256" key="1">
    <source>
        <dbReference type="ARBA" id="ARBA00004141"/>
    </source>
</evidence>
<keyword evidence="9" id="KW-1185">Reference proteome</keyword>
<evidence type="ECO:0000256" key="4">
    <source>
        <dbReference type="ARBA" id="ARBA00023136"/>
    </source>
</evidence>
<dbReference type="HOGENOM" id="CLU_028200_3_4_1"/>
<dbReference type="Pfam" id="PF20684">
    <property type="entry name" value="Fung_rhodopsin"/>
    <property type="match status" value="1"/>
</dbReference>
<feature type="transmembrane region" description="Helical" evidence="6">
    <location>
        <begin position="122"/>
        <end position="151"/>
    </location>
</feature>
<evidence type="ECO:0000313" key="9">
    <source>
        <dbReference type="Proteomes" id="UP000054321"/>
    </source>
</evidence>
<evidence type="ECO:0000256" key="3">
    <source>
        <dbReference type="ARBA" id="ARBA00022989"/>
    </source>
</evidence>
<keyword evidence="2 6" id="KW-0812">Transmembrane</keyword>
<keyword evidence="4 6" id="KW-0472">Membrane</keyword>
<dbReference type="InterPro" id="IPR049326">
    <property type="entry name" value="Rhodopsin_dom_fungi"/>
</dbReference>
<reference evidence="9" key="2">
    <citation type="submission" date="2015-01" db="EMBL/GenBank/DDBJ databases">
        <title>Evolutionary Origins and Diversification of the Mycorrhizal Mutualists.</title>
        <authorList>
            <consortium name="DOE Joint Genome Institute"/>
            <consortium name="Mycorrhizal Genomics Consortium"/>
            <person name="Kohler A."/>
            <person name="Kuo A."/>
            <person name="Nagy L.G."/>
            <person name="Floudas D."/>
            <person name="Copeland A."/>
            <person name="Barry K.W."/>
            <person name="Cichocki N."/>
            <person name="Veneault-Fourrey C."/>
            <person name="LaButti K."/>
            <person name="Lindquist E.A."/>
            <person name="Lipzen A."/>
            <person name="Lundell T."/>
            <person name="Morin E."/>
            <person name="Murat C."/>
            <person name="Riley R."/>
            <person name="Ohm R."/>
            <person name="Sun H."/>
            <person name="Tunlid A."/>
            <person name="Henrissat B."/>
            <person name="Grigoriev I.V."/>
            <person name="Hibbett D.S."/>
            <person name="Martin F."/>
        </authorList>
    </citation>
    <scope>NUCLEOTIDE SEQUENCE [LARGE SCALE GENOMIC DNA]</scope>
    <source>
        <strain evidence="9">Zn</strain>
    </source>
</reference>
<dbReference type="AlphaFoldDB" id="A0A0C3I3H8"/>
<feature type="transmembrane region" description="Helical" evidence="6">
    <location>
        <begin position="204"/>
        <end position="224"/>
    </location>
</feature>
<feature type="transmembrane region" description="Helical" evidence="6">
    <location>
        <begin position="236"/>
        <end position="263"/>
    </location>
</feature>
<dbReference type="PANTHER" id="PTHR33048:SF96">
    <property type="entry name" value="INTEGRAL MEMBRANE PROTEIN"/>
    <property type="match status" value="1"/>
</dbReference>
<organism evidence="8 9">
    <name type="scientific">Oidiodendron maius (strain Zn)</name>
    <dbReference type="NCBI Taxonomy" id="913774"/>
    <lineage>
        <taxon>Eukaryota</taxon>
        <taxon>Fungi</taxon>
        <taxon>Dikarya</taxon>
        <taxon>Ascomycota</taxon>
        <taxon>Pezizomycotina</taxon>
        <taxon>Leotiomycetes</taxon>
        <taxon>Leotiomycetes incertae sedis</taxon>
        <taxon>Myxotrichaceae</taxon>
        <taxon>Oidiodendron</taxon>
    </lineage>
</organism>
<dbReference type="STRING" id="913774.A0A0C3I3H8"/>
<evidence type="ECO:0000256" key="6">
    <source>
        <dbReference type="SAM" id="Phobius"/>
    </source>
</evidence>
<dbReference type="PANTHER" id="PTHR33048">
    <property type="entry name" value="PTH11-LIKE INTEGRAL MEMBRANE PROTEIN (AFU_ORTHOLOGUE AFUA_5G11245)"/>
    <property type="match status" value="1"/>
</dbReference>
<dbReference type="GO" id="GO:0016020">
    <property type="term" value="C:membrane"/>
    <property type="evidence" value="ECO:0007669"/>
    <property type="project" value="UniProtKB-SubCell"/>
</dbReference>
<comment type="similarity">
    <text evidence="5">Belongs to the SAT4 family.</text>
</comment>
<comment type="subcellular location">
    <subcellularLocation>
        <location evidence="1">Membrane</location>
        <topology evidence="1">Multi-pass membrane protein</topology>
    </subcellularLocation>
</comment>
<proteinExistence type="inferred from homology"/>
<protein>
    <recommendedName>
        <fullName evidence="7">Rhodopsin domain-containing protein</fullName>
    </recommendedName>
</protein>
<reference evidence="8 9" key="1">
    <citation type="submission" date="2014-04" db="EMBL/GenBank/DDBJ databases">
        <authorList>
            <consortium name="DOE Joint Genome Institute"/>
            <person name="Kuo A."/>
            <person name="Martino E."/>
            <person name="Perotto S."/>
            <person name="Kohler A."/>
            <person name="Nagy L.G."/>
            <person name="Floudas D."/>
            <person name="Copeland A."/>
            <person name="Barry K.W."/>
            <person name="Cichocki N."/>
            <person name="Veneault-Fourrey C."/>
            <person name="LaButti K."/>
            <person name="Lindquist E.A."/>
            <person name="Lipzen A."/>
            <person name="Lundell T."/>
            <person name="Morin E."/>
            <person name="Murat C."/>
            <person name="Sun H."/>
            <person name="Tunlid A."/>
            <person name="Henrissat B."/>
            <person name="Grigoriev I.V."/>
            <person name="Hibbett D.S."/>
            <person name="Martin F."/>
            <person name="Nordberg H.P."/>
            <person name="Cantor M.N."/>
            <person name="Hua S.X."/>
        </authorList>
    </citation>
    <scope>NUCLEOTIDE SEQUENCE [LARGE SCALE GENOMIC DNA]</scope>
    <source>
        <strain evidence="8 9">Zn</strain>
    </source>
</reference>
<keyword evidence="3 6" id="KW-1133">Transmembrane helix</keyword>
<evidence type="ECO:0000259" key="7">
    <source>
        <dbReference type="Pfam" id="PF20684"/>
    </source>
</evidence>
<dbReference type="InParanoid" id="A0A0C3I3H8"/>
<feature type="transmembrane region" description="Helical" evidence="6">
    <location>
        <begin position="171"/>
        <end position="192"/>
    </location>
</feature>
<evidence type="ECO:0000256" key="5">
    <source>
        <dbReference type="ARBA" id="ARBA00038359"/>
    </source>
</evidence>
<dbReference type="InterPro" id="IPR052337">
    <property type="entry name" value="SAT4-like"/>
</dbReference>
<dbReference type="OrthoDB" id="3936451at2759"/>
<gene>
    <name evidence="8" type="ORF">OIDMADRAFT_110353</name>
</gene>
<name>A0A0C3I3H8_OIDMZ</name>
<dbReference type="EMBL" id="KN832870">
    <property type="protein sequence ID" value="KIN08942.1"/>
    <property type="molecule type" value="Genomic_DNA"/>
</dbReference>
<feature type="transmembrane region" description="Helical" evidence="6">
    <location>
        <begin position="12"/>
        <end position="31"/>
    </location>
</feature>
<accession>A0A0C3I3H8</accession>
<feature type="transmembrane region" description="Helical" evidence="6">
    <location>
        <begin position="43"/>
        <end position="66"/>
    </location>
</feature>